<dbReference type="AlphaFoldDB" id="A0A2H0UBL9"/>
<evidence type="ECO:0000313" key="2">
    <source>
        <dbReference type="Proteomes" id="UP000231192"/>
    </source>
</evidence>
<name>A0A2H0UBL9_9BACT</name>
<gene>
    <name evidence="1" type="ORF">COU18_02450</name>
</gene>
<proteinExistence type="predicted"/>
<protein>
    <submittedName>
        <fullName evidence="1">Uncharacterized protein</fullName>
    </submittedName>
</protein>
<dbReference type="Proteomes" id="UP000231192">
    <property type="component" value="Unassembled WGS sequence"/>
</dbReference>
<organism evidence="1 2">
    <name type="scientific">Candidatus Kaiserbacteria bacterium CG10_big_fil_rev_8_21_14_0_10_51_14</name>
    <dbReference type="NCBI Taxonomy" id="1974610"/>
    <lineage>
        <taxon>Bacteria</taxon>
        <taxon>Candidatus Kaiseribacteriota</taxon>
    </lineage>
</organism>
<comment type="caution">
    <text evidence="1">The sequence shown here is derived from an EMBL/GenBank/DDBJ whole genome shotgun (WGS) entry which is preliminary data.</text>
</comment>
<evidence type="ECO:0000313" key="1">
    <source>
        <dbReference type="EMBL" id="PIR83823.1"/>
    </source>
</evidence>
<accession>A0A2H0UBL9</accession>
<sequence>MGRNNPFIILALAVVTPALALAVTFSGDIQFGGNLAISGTLSKGSGTFVIDHPQKPRTHLLYHSFIESPDVKNIYDGITTLDAQGEAFVKLPSYFEALNKDFRYQFFPLDEPMPDLHIKNEVADNQFTIAGGIPGGKISWQITGIRHDPYILANPIIPEVEKGPGEIVGQGECIFEPLCE</sequence>
<dbReference type="EMBL" id="PFBK01000007">
    <property type="protein sequence ID" value="PIR83823.1"/>
    <property type="molecule type" value="Genomic_DNA"/>
</dbReference>
<reference evidence="2" key="1">
    <citation type="submission" date="2017-09" db="EMBL/GenBank/DDBJ databases">
        <title>Depth-based differentiation of microbial function through sediment-hosted aquifers and enrichment of novel symbionts in the deep terrestrial subsurface.</title>
        <authorList>
            <person name="Probst A.J."/>
            <person name="Ladd B."/>
            <person name="Jarett J.K."/>
            <person name="Geller-Mcgrath D.E."/>
            <person name="Sieber C.M.K."/>
            <person name="Emerson J.B."/>
            <person name="Anantharaman K."/>
            <person name="Thomas B.C."/>
            <person name="Malmstrom R."/>
            <person name="Stieglmeier M."/>
            <person name="Klingl A."/>
            <person name="Woyke T."/>
            <person name="Ryan C.M."/>
            <person name="Banfield J.F."/>
        </authorList>
    </citation>
    <scope>NUCLEOTIDE SEQUENCE [LARGE SCALE GENOMIC DNA]</scope>
</reference>